<evidence type="ECO:0000313" key="1">
    <source>
        <dbReference type="EnsemblPlants" id="AET0Gv20074700.2"/>
    </source>
</evidence>
<organism evidence="1 2">
    <name type="scientific">Aegilops tauschii subsp. strangulata</name>
    <name type="common">Goatgrass</name>
    <dbReference type="NCBI Taxonomy" id="200361"/>
    <lineage>
        <taxon>Eukaryota</taxon>
        <taxon>Viridiplantae</taxon>
        <taxon>Streptophyta</taxon>
        <taxon>Embryophyta</taxon>
        <taxon>Tracheophyta</taxon>
        <taxon>Spermatophyta</taxon>
        <taxon>Magnoliopsida</taxon>
        <taxon>Liliopsida</taxon>
        <taxon>Poales</taxon>
        <taxon>Poaceae</taxon>
        <taxon>BOP clade</taxon>
        <taxon>Pooideae</taxon>
        <taxon>Triticodae</taxon>
        <taxon>Triticeae</taxon>
        <taxon>Triticinae</taxon>
        <taxon>Aegilops</taxon>
    </lineage>
</organism>
<sequence length="140" mass="16272">QLLCCSLLCRQKEKMLYKIHSHAQIQDLQARSDELGHSNDMQEAKLERGALEALLLMKNSAIKLLHRSKCFKEALGLVLDEEDLVSDRVEELSIVLKDIAVHVLEYNCNIDWIQVRLPWLVQRVTDVLETPVRFRDSNEY</sequence>
<dbReference type="EnsemblPlants" id="AET0Gv20074700.2">
    <property type="protein sequence ID" value="AET0Gv20074700.2"/>
    <property type="gene ID" value="AET0Gv20074700"/>
</dbReference>
<keyword evidence="2" id="KW-1185">Reference proteome</keyword>
<reference evidence="1" key="3">
    <citation type="submission" date="2019-03" db="UniProtKB">
        <authorList>
            <consortium name="EnsemblPlants"/>
        </authorList>
    </citation>
    <scope>IDENTIFICATION</scope>
</reference>
<dbReference type="Proteomes" id="UP000015105">
    <property type="component" value="Unassembled WGS sequence"/>
</dbReference>
<protein>
    <submittedName>
        <fullName evidence="1">Uncharacterized protein</fullName>
    </submittedName>
</protein>
<reference evidence="2" key="2">
    <citation type="journal article" date="2017" name="Nat. Plants">
        <title>The Aegilops tauschii genome reveals multiple impacts of transposons.</title>
        <authorList>
            <person name="Zhao G."/>
            <person name="Zou C."/>
            <person name="Li K."/>
            <person name="Wang K."/>
            <person name="Li T."/>
            <person name="Gao L."/>
            <person name="Zhang X."/>
            <person name="Wang H."/>
            <person name="Yang Z."/>
            <person name="Liu X."/>
            <person name="Jiang W."/>
            <person name="Mao L."/>
            <person name="Kong X."/>
            <person name="Jiao Y."/>
            <person name="Jia J."/>
        </authorList>
    </citation>
    <scope>NUCLEOTIDE SEQUENCE [LARGE SCALE GENOMIC DNA]</scope>
    <source>
        <strain evidence="2">cv. AL8/78</strain>
    </source>
</reference>
<reference evidence="2" key="1">
    <citation type="journal article" date="2014" name="Science">
        <title>Ancient hybridizations among the ancestral genomes of bread wheat.</title>
        <authorList>
            <consortium name="International Wheat Genome Sequencing Consortium,"/>
            <person name="Marcussen T."/>
            <person name="Sandve S.R."/>
            <person name="Heier L."/>
            <person name="Spannagl M."/>
            <person name="Pfeifer M."/>
            <person name="Jakobsen K.S."/>
            <person name="Wulff B.B."/>
            <person name="Steuernagel B."/>
            <person name="Mayer K.F."/>
            <person name="Olsen O.A."/>
        </authorList>
    </citation>
    <scope>NUCLEOTIDE SEQUENCE [LARGE SCALE GENOMIC DNA]</scope>
    <source>
        <strain evidence="2">cv. AL8/78</strain>
    </source>
</reference>
<evidence type="ECO:0000313" key="2">
    <source>
        <dbReference type="Proteomes" id="UP000015105"/>
    </source>
</evidence>
<dbReference type="AlphaFoldDB" id="A0A452XDZ2"/>
<accession>A0A452XDZ2</accession>
<proteinExistence type="predicted"/>
<dbReference type="Gramene" id="AET0Gv20074700.2">
    <property type="protein sequence ID" value="AET0Gv20074700.2"/>
    <property type="gene ID" value="AET0Gv20074700"/>
</dbReference>
<name>A0A452XDZ2_AEGTS</name>